<evidence type="ECO:0000313" key="3">
    <source>
        <dbReference type="Proteomes" id="UP000823598"/>
    </source>
</evidence>
<reference evidence="2" key="2">
    <citation type="journal article" date="2021" name="PeerJ">
        <title>Extensive microbial diversity within the chicken gut microbiome revealed by metagenomics and culture.</title>
        <authorList>
            <person name="Gilroy R."/>
            <person name="Ravi A."/>
            <person name="Getino M."/>
            <person name="Pursley I."/>
            <person name="Horton D.L."/>
            <person name="Alikhan N.F."/>
            <person name="Baker D."/>
            <person name="Gharbi K."/>
            <person name="Hall N."/>
            <person name="Watson M."/>
            <person name="Adriaenssens E.M."/>
            <person name="Foster-Nyarko E."/>
            <person name="Jarju S."/>
            <person name="Secka A."/>
            <person name="Antonio M."/>
            <person name="Oren A."/>
            <person name="Chaudhuri R.R."/>
            <person name="La Ragione R."/>
            <person name="Hildebrand F."/>
            <person name="Pallen M.J."/>
        </authorList>
    </citation>
    <scope>NUCLEOTIDE SEQUENCE</scope>
    <source>
        <strain evidence="2">6919</strain>
    </source>
</reference>
<evidence type="ECO:0000313" key="2">
    <source>
        <dbReference type="EMBL" id="MBO8476831.1"/>
    </source>
</evidence>
<proteinExistence type="predicted"/>
<protein>
    <submittedName>
        <fullName evidence="2">Uncharacterized protein</fullName>
    </submittedName>
</protein>
<name>A0A9D9IS27_9BACT</name>
<gene>
    <name evidence="2" type="ORF">IAB88_07550</name>
</gene>
<sequence length="244" mass="27577">MKKILLSLVCLIAGWQFAFAEEPALYDIVREKLDSVFYYVNKEAVPTGLLAEYGFHLAQLDSYNGIPTDSNYVSRMEWEMLYAGLYDSQINSRIRMREPDEVYEQAKGNLSVMYYKYNTLADDAVERGLAGFVDGRLQIDNEPGVYVEKECFAVVPVDGSLPLVFDKNNFFTNTGLDIKMVEYKIDNGSYRAIPFSGGAVRVPTGTSPGEYDITFRVTFSNGKTMESHSIVSIECRCKEEDSKK</sequence>
<feature type="chain" id="PRO_5039325394" evidence="1">
    <location>
        <begin position="21"/>
        <end position="244"/>
    </location>
</feature>
<dbReference type="EMBL" id="JADIMC010000086">
    <property type="protein sequence ID" value="MBO8476831.1"/>
    <property type="molecule type" value="Genomic_DNA"/>
</dbReference>
<dbReference type="AlphaFoldDB" id="A0A9D9IS27"/>
<dbReference type="Proteomes" id="UP000823598">
    <property type="component" value="Unassembled WGS sequence"/>
</dbReference>
<evidence type="ECO:0000256" key="1">
    <source>
        <dbReference type="SAM" id="SignalP"/>
    </source>
</evidence>
<keyword evidence="1" id="KW-0732">Signal</keyword>
<feature type="signal peptide" evidence="1">
    <location>
        <begin position="1"/>
        <end position="20"/>
    </location>
</feature>
<organism evidence="2 3">
    <name type="scientific">Candidatus Limisoma faecipullorum</name>
    <dbReference type="NCBI Taxonomy" id="2840854"/>
    <lineage>
        <taxon>Bacteria</taxon>
        <taxon>Pseudomonadati</taxon>
        <taxon>Bacteroidota</taxon>
        <taxon>Bacteroidia</taxon>
        <taxon>Bacteroidales</taxon>
        <taxon>Candidatus Limisoma</taxon>
    </lineage>
</organism>
<accession>A0A9D9IS27</accession>
<comment type="caution">
    <text evidence="2">The sequence shown here is derived from an EMBL/GenBank/DDBJ whole genome shotgun (WGS) entry which is preliminary data.</text>
</comment>
<reference evidence="2" key="1">
    <citation type="submission" date="2020-10" db="EMBL/GenBank/DDBJ databases">
        <authorList>
            <person name="Gilroy R."/>
        </authorList>
    </citation>
    <scope>NUCLEOTIDE SEQUENCE</scope>
    <source>
        <strain evidence="2">6919</strain>
    </source>
</reference>